<comment type="similarity">
    <text evidence="1 6">Belongs to the sigma-70 factor family. ECF subfamily.</text>
</comment>
<dbReference type="EMBL" id="JAPCID010000009">
    <property type="protein sequence ID" value="MDA0137372.1"/>
    <property type="molecule type" value="Genomic_DNA"/>
</dbReference>
<dbReference type="Pfam" id="PF04542">
    <property type="entry name" value="Sigma70_r2"/>
    <property type="match status" value="1"/>
</dbReference>
<dbReference type="PANTHER" id="PTHR43133:SF8">
    <property type="entry name" value="RNA POLYMERASE SIGMA FACTOR HI_1459-RELATED"/>
    <property type="match status" value="1"/>
</dbReference>
<reference evidence="10" key="1">
    <citation type="submission" date="2022-10" db="EMBL/GenBank/DDBJ databases">
        <title>The WGS of Solirubrobacter sp. CPCC 204708.</title>
        <authorList>
            <person name="Jiang Z."/>
        </authorList>
    </citation>
    <scope>NUCLEOTIDE SEQUENCE</scope>
    <source>
        <strain evidence="10">CPCC 204708</strain>
    </source>
</reference>
<evidence type="ECO:0000313" key="10">
    <source>
        <dbReference type="EMBL" id="MDA0137372.1"/>
    </source>
</evidence>
<proteinExistence type="inferred from homology"/>
<dbReference type="Proteomes" id="UP001147700">
    <property type="component" value="Unassembled WGS sequence"/>
</dbReference>
<sequence length="479" mass="49916">MEASAVHAPALPRRALGGSLLRLRSDEQLLAAFRGGNDEAFRVLHDRYRQRLFAYVRQMLSAGSRQDAEDVLQDVFVRAYGALRNDNREMNVRAWLYRVAHNRCIDHLRRPIPPAAELFEVSRKPLHDPVEEAQRRDDLRQLVLDVAALPEQQRSALLMREIDGMTYADLAVALDVTVPAVKSLLVRARVGLVEAQEARDADCTEIRADLMRSYDRGVKASGRARKHMKTCEACSEYRGALRGMKRSFAALTPVGFAPFALAAKLIGVGGGAGGAAAGAAGGGAAACKVAAVVCTAAIATGGAVEVQHKIVEKSAPPAAQTEQEPVKAKAAAKPEVVAPVVAEPRGRPQPITSAAAPVAAAAAAEGQRNRKQEHVAELKASEKGVPAPPAETKAPAVEDDITPAIAVDPQAEAGGTRAPDAPPVATPAPPVETPAPVSETVTPAPTTAPATPAAETPAVESAPPAPPGTGGAPAPPPAG</sequence>
<evidence type="ECO:0000259" key="8">
    <source>
        <dbReference type="Pfam" id="PF04542"/>
    </source>
</evidence>
<feature type="region of interest" description="Disordered" evidence="7">
    <location>
        <begin position="315"/>
        <end position="334"/>
    </location>
</feature>
<keyword evidence="5 6" id="KW-0804">Transcription</keyword>
<evidence type="ECO:0000256" key="4">
    <source>
        <dbReference type="ARBA" id="ARBA00023125"/>
    </source>
</evidence>
<dbReference type="PANTHER" id="PTHR43133">
    <property type="entry name" value="RNA POLYMERASE ECF-TYPE SIGMA FACTO"/>
    <property type="match status" value="1"/>
</dbReference>
<organism evidence="10 11">
    <name type="scientific">Solirubrobacter deserti</name>
    <dbReference type="NCBI Taxonomy" id="2282478"/>
    <lineage>
        <taxon>Bacteria</taxon>
        <taxon>Bacillati</taxon>
        <taxon>Actinomycetota</taxon>
        <taxon>Thermoleophilia</taxon>
        <taxon>Solirubrobacterales</taxon>
        <taxon>Solirubrobacteraceae</taxon>
        <taxon>Solirubrobacter</taxon>
    </lineage>
</organism>
<keyword evidence="11" id="KW-1185">Reference proteome</keyword>
<comment type="caution">
    <text evidence="10">The sequence shown here is derived from an EMBL/GenBank/DDBJ whole genome shotgun (WGS) entry which is preliminary data.</text>
</comment>
<dbReference type="Pfam" id="PF08281">
    <property type="entry name" value="Sigma70_r4_2"/>
    <property type="match status" value="1"/>
</dbReference>
<evidence type="ECO:0000259" key="9">
    <source>
        <dbReference type="Pfam" id="PF08281"/>
    </source>
</evidence>
<dbReference type="InterPro" id="IPR014284">
    <property type="entry name" value="RNA_pol_sigma-70_dom"/>
</dbReference>
<evidence type="ECO:0000256" key="2">
    <source>
        <dbReference type="ARBA" id="ARBA00023015"/>
    </source>
</evidence>
<keyword evidence="4 6" id="KW-0238">DNA-binding</keyword>
<protein>
    <recommendedName>
        <fullName evidence="6">RNA polymerase sigma factor</fullName>
    </recommendedName>
</protein>
<feature type="compositionally biased region" description="Basic and acidic residues" evidence="7">
    <location>
        <begin position="367"/>
        <end position="382"/>
    </location>
</feature>
<evidence type="ECO:0000313" key="11">
    <source>
        <dbReference type="Proteomes" id="UP001147700"/>
    </source>
</evidence>
<evidence type="ECO:0000256" key="6">
    <source>
        <dbReference type="RuleBase" id="RU000716"/>
    </source>
</evidence>
<feature type="compositionally biased region" description="Low complexity" evidence="7">
    <location>
        <begin position="434"/>
        <end position="462"/>
    </location>
</feature>
<dbReference type="InterPro" id="IPR036388">
    <property type="entry name" value="WH-like_DNA-bd_sf"/>
</dbReference>
<dbReference type="NCBIfam" id="TIGR02937">
    <property type="entry name" value="sigma70-ECF"/>
    <property type="match status" value="1"/>
</dbReference>
<dbReference type="CDD" id="cd06171">
    <property type="entry name" value="Sigma70_r4"/>
    <property type="match status" value="1"/>
</dbReference>
<evidence type="ECO:0000256" key="3">
    <source>
        <dbReference type="ARBA" id="ARBA00023082"/>
    </source>
</evidence>
<name>A0ABT4RFS4_9ACTN</name>
<dbReference type="RefSeq" id="WP_202955706.1">
    <property type="nucleotide sequence ID" value="NZ_JAPCID010000009.1"/>
</dbReference>
<dbReference type="InterPro" id="IPR013249">
    <property type="entry name" value="RNA_pol_sigma70_r4_t2"/>
</dbReference>
<keyword evidence="2 6" id="KW-0805">Transcription regulation</keyword>
<evidence type="ECO:0000256" key="5">
    <source>
        <dbReference type="ARBA" id="ARBA00023163"/>
    </source>
</evidence>
<gene>
    <name evidence="10" type="ORF">OJ962_07700</name>
</gene>
<accession>A0ABT4RFS4</accession>
<feature type="compositionally biased region" description="Low complexity" evidence="7">
    <location>
        <begin position="354"/>
        <end position="364"/>
    </location>
</feature>
<keyword evidence="3 6" id="KW-0731">Sigma factor</keyword>
<dbReference type="InterPro" id="IPR007627">
    <property type="entry name" value="RNA_pol_sigma70_r2"/>
</dbReference>
<evidence type="ECO:0000256" key="7">
    <source>
        <dbReference type="SAM" id="MobiDB-lite"/>
    </source>
</evidence>
<dbReference type="Gene3D" id="1.10.1740.10">
    <property type="match status" value="1"/>
</dbReference>
<dbReference type="PROSITE" id="PS01063">
    <property type="entry name" value="SIGMA70_ECF"/>
    <property type="match status" value="1"/>
</dbReference>
<dbReference type="InterPro" id="IPR039425">
    <property type="entry name" value="RNA_pol_sigma-70-like"/>
</dbReference>
<dbReference type="SUPFAM" id="SSF88946">
    <property type="entry name" value="Sigma2 domain of RNA polymerase sigma factors"/>
    <property type="match status" value="1"/>
</dbReference>
<feature type="domain" description="RNA polymerase sigma-70 region 2" evidence="8">
    <location>
        <begin position="45"/>
        <end position="110"/>
    </location>
</feature>
<dbReference type="SUPFAM" id="SSF88659">
    <property type="entry name" value="Sigma3 and sigma4 domains of RNA polymerase sigma factors"/>
    <property type="match status" value="1"/>
</dbReference>
<evidence type="ECO:0000256" key="1">
    <source>
        <dbReference type="ARBA" id="ARBA00010641"/>
    </source>
</evidence>
<dbReference type="Gene3D" id="1.10.10.10">
    <property type="entry name" value="Winged helix-like DNA-binding domain superfamily/Winged helix DNA-binding domain"/>
    <property type="match status" value="1"/>
</dbReference>
<dbReference type="InterPro" id="IPR013325">
    <property type="entry name" value="RNA_pol_sigma_r2"/>
</dbReference>
<feature type="compositionally biased region" description="Pro residues" evidence="7">
    <location>
        <begin position="420"/>
        <end position="433"/>
    </location>
</feature>
<feature type="compositionally biased region" description="Pro residues" evidence="7">
    <location>
        <begin position="463"/>
        <end position="479"/>
    </location>
</feature>
<dbReference type="InterPro" id="IPR000838">
    <property type="entry name" value="RNA_pol_sigma70_ECF_CS"/>
</dbReference>
<feature type="domain" description="RNA polymerase sigma factor 70 region 4 type 2" evidence="9">
    <location>
        <begin position="147"/>
        <end position="189"/>
    </location>
</feature>
<dbReference type="InterPro" id="IPR013324">
    <property type="entry name" value="RNA_pol_sigma_r3/r4-like"/>
</dbReference>
<feature type="region of interest" description="Disordered" evidence="7">
    <location>
        <begin position="341"/>
        <end position="479"/>
    </location>
</feature>